<organism evidence="1 3">
    <name type="scientific">Lactobacillus jensenii</name>
    <dbReference type="NCBI Taxonomy" id="109790"/>
    <lineage>
        <taxon>Bacteria</taxon>
        <taxon>Bacillati</taxon>
        <taxon>Bacillota</taxon>
        <taxon>Bacilli</taxon>
        <taxon>Lactobacillales</taxon>
        <taxon>Lactobacillaceae</taxon>
        <taxon>Lactobacillus</taxon>
    </lineage>
</organism>
<dbReference type="PROSITE" id="PS51197">
    <property type="entry name" value="HTH_RRF2_2"/>
    <property type="match status" value="1"/>
</dbReference>
<dbReference type="EMBL" id="VYWW01000011">
    <property type="protein sequence ID" value="KAA9323148.1"/>
    <property type="molecule type" value="Genomic_DNA"/>
</dbReference>
<dbReference type="GO" id="GO:0003700">
    <property type="term" value="F:DNA-binding transcription factor activity"/>
    <property type="evidence" value="ECO:0007669"/>
    <property type="project" value="TreeGrafter"/>
</dbReference>
<dbReference type="InterPro" id="IPR000944">
    <property type="entry name" value="Tscrpt_reg_Rrf2"/>
</dbReference>
<evidence type="ECO:0000313" key="1">
    <source>
        <dbReference type="EMBL" id="KAA9323148.1"/>
    </source>
</evidence>
<dbReference type="KEGG" id="lje:BUE77_00665"/>
<dbReference type="Pfam" id="PF02082">
    <property type="entry name" value="Rrf2"/>
    <property type="match status" value="1"/>
</dbReference>
<dbReference type="InterPro" id="IPR036390">
    <property type="entry name" value="WH_DNA-bd_sf"/>
</dbReference>
<comment type="caution">
    <text evidence="1">The sequence shown here is derived from an EMBL/GenBank/DDBJ whole genome shotgun (WGS) entry which is preliminary data.</text>
</comment>
<dbReference type="PANTHER" id="PTHR33221:SF15">
    <property type="entry name" value="HTH-TYPE TRANSCRIPTIONAL REGULATOR YWGB-RELATED"/>
    <property type="match status" value="1"/>
</dbReference>
<dbReference type="RefSeq" id="WP_006585393.1">
    <property type="nucleotide sequence ID" value="NZ_CATOUV010000001.1"/>
</dbReference>
<evidence type="ECO:0000313" key="3">
    <source>
        <dbReference type="Proteomes" id="UP000327236"/>
    </source>
</evidence>
<evidence type="ECO:0000313" key="2">
    <source>
        <dbReference type="EMBL" id="MEL0566029.1"/>
    </source>
</evidence>
<dbReference type="GeneID" id="31742209"/>
<accession>A0A5N1ICQ1</accession>
<dbReference type="InterPro" id="IPR036388">
    <property type="entry name" value="WH-like_DNA-bd_sf"/>
</dbReference>
<dbReference type="AlphaFoldDB" id="A0A5N1ICQ1"/>
<reference evidence="2 4" key="2">
    <citation type="submission" date="2024-04" db="EMBL/GenBank/DDBJ databases">
        <title>Three lactobacilli isolated from voided urine samples from females with type 2 diabetes.</title>
        <authorList>
            <person name="Kula A."/>
            <person name="Stegman N."/>
            <person name="Putonti C."/>
        </authorList>
    </citation>
    <scope>NUCLEOTIDE SEQUENCE [LARGE SCALE GENOMIC DNA]</scope>
    <source>
        <strain evidence="2 4">1855</strain>
    </source>
</reference>
<protein>
    <submittedName>
        <fullName evidence="1">Rrf2 family transcriptional regulator</fullName>
    </submittedName>
</protein>
<dbReference type="Proteomes" id="UP001385848">
    <property type="component" value="Unassembled WGS sequence"/>
</dbReference>
<dbReference type="PANTHER" id="PTHR33221">
    <property type="entry name" value="WINGED HELIX-TURN-HELIX TRANSCRIPTIONAL REGULATOR, RRF2 FAMILY"/>
    <property type="match status" value="1"/>
</dbReference>
<dbReference type="OrthoDB" id="213028at2"/>
<evidence type="ECO:0000313" key="4">
    <source>
        <dbReference type="Proteomes" id="UP001385848"/>
    </source>
</evidence>
<sequence>MDTKFAVALHILTMISEETSKLSSQTLANSVGTNASYIRKILALLKNSGIITSHQGKTGYQLTRLPEQISLLTIYLAIQESDHIHLFAVHQNANPKCPVGKYIESAMRPLFADIEVQLAEALRRQTLKDVIDNLYYISQQKKTQDEKKSI</sequence>
<proteinExistence type="predicted"/>
<dbReference type="Proteomes" id="UP000327236">
    <property type="component" value="Unassembled WGS sequence"/>
</dbReference>
<dbReference type="Gene3D" id="1.10.10.10">
    <property type="entry name" value="Winged helix-like DNA-binding domain superfamily/Winged helix DNA-binding domain"/>
    <property type="match status" value="1"/>
</dbReference>
<reference evidence="1 3" key="1">
    <citation type="submission" date="2019-09" db="EMBL/GenBank/DDBJ databases">
        <title>Draft genome sequence assemblies of isolates from the urinary tract.</title>
        <authorList>
            <person name="Mores C.R."/>
            <person name="Putonti C."/>
            <person name="Wolfe A.J."/>
        </authorList>
    </citation>
    <scope>NUCLEOTIDE SEQUENCE [LARGE SCALE GENOMIC DNA]</scope>
    <source>
        <strain evidence="1 3">UMB246</strain>
    </source>
</reference>
<name>A0A5N1ICQ1_LACJE</name>
<dbReference type="GO" id="GO:0005829">
    <property type="term" value="C:cytosol"/>
    <property type="evidence" value="ECO:0007669"/>
    <property type="project" value="TreeGrafter"/>
</dbReference>
<gene>
    <name evidence="2" type="ORF">AAC431_08950</name>
    <name evidence="1" type="ORF">F6H94_03560</name>
</gene>
<dbReference type="EMBL" id="JBBVUL010000027">
    <property type="protein sequence ID" value="MEL0566029.1"/>
    <property type="molecule type" value="Genomic_DNA"/>
</dbReference>
<keyword evidence="4" id="KW-1185">Reference proteome</keyword>
<dbReference type="SUPFAM" id="SSF46785">
    <property type="entry name" value="Winged helix' DNA-binding domain"/>
    <property type="match status" value="1"/>
</dbReference>